<keyword evidence="5" id="KW-1185">Reference proteome</keyword>
<dbReference type="InterPro" id="IPR011108">
    <property type="entry name" value="RMMBL"/>
</dbReference>
<dbReference type="Proteomes" id="UP001203338">
    <property type="component" value="Unassembled WGS sequence"/>
</dbReference>
<name>A0ABT0PCH2_9GAMM</name>
<evidence type="ECO:0000313" key="5">
    <source>
        <dbReference type="Proteomes" id="UP001203338"/>
    </source>
</evidence>
<dbReference type="Gene3D" id="3.40.50.10890">
    <property type="match status" value="1"/>
</dbReference>
<dbReference type="Pfam" id="PF10996">
    <property type="entry name" value="Beta-Casp"/>
    <property type="match status" value="1"/>
</dbReference>
<evidence type="ECO:0000259" key="3">
    <source>
        <dbReference type="SMART" id="SM01027"/>
    </source>
</evidence>
<feature type="domain" description="Beta-Casp" evidence="3">
    <location>
        <begin position="247"/>
        <end position="367"/>
    </location>
</feature>
<dbReference type="Pfam" id="PF00753">
    <property type="entry name" value="Lactamase_B"/>
    <property type="match status" value="1"/>
</dbReference>
<dbReference type="Gene3D" id="3.60.15.10">
    <property type="entry name" value="Ribonuclease Z/Hydroxyacylglutathione hydrolase-like"/>
    <property type="match status" value="1"/>
</dbReference>
<dbReference type="CDD" id="cd16295">
    <property type="entry name" value="TTHA0252-CPSF-like_MBL-fold"/>
    <property type="match status" value="1"/>
</dbReference>
<dbReference type="InterPro" id="IPR050698">
    <property type="entry name" value="MBL"/>
</dbReference>
<organism evidence="4 5">
    <name type="scientific">Parendozoicomonas callyspongiae</name>
    <dbReference type="NCBI Taxonomy" id="2942213"/>
    <lineage>
        <taxon>Bacteria</taxon>
        <taxon>Pseudomonadati</taxon>
        <taxon>Pseudomonadota</taxon>
        <taxon>Gammaproteobacteria</taxon>
        <taxon>Oceanospirillales</taxon>
        <taxon>Endozoicomonadaceae</taxon>
        <taxon>Parendozoicomonas</taxon>
    </lineage>
</organism>
<dbReference type="SMART" id="SM01027">
    <property type="entry name" value="Beta-Casp"/>
    <property type="match status" value="1"/>
</dbReference>
<dbReference type="SMART" id="SM00849">
    <property type="entry name" value="Lactamase_B"/>
    <property type="match status" value="1"/>
</dbReference>
<reference evidence="4 5" key="1">
    <citation type="submission" date="2022-05" db="EMBL/GenBank/DDBJ databases">
        <authorList>
            <person name="Park J.-S."/>
        </authorList>
    </citation>
    <scope>NUCLEOTIDE SEQUENCE [LARGE SCALE GENOMIC DNA]</scope>
    <source>
        <strain evidence="4 5">2012CJ34-2</strain>
    </source>
</reference>
<dbReference type="PANTHER" id="PTHR11203">
    <property type="entry name" value="CLEAVAGE AND POLYADENYLATION SPECIFICITY FACTOR FAMILY MEMBER"/>
    <property type="match status" value="1"/>
</dbReference>
<keyword evidence="1" id="KW-0378">Hydrolase</keyword>
<dbReference type="EMBL" id="JAMFLX010000004">
    <property type="protein sequence ID" value="MCL6269079.1"/>
    <property type="molecule type" value="Genomic_DNA"/>
</dbReference>
<sequence>MQLKFLGAAGTVTGSKSLVVSHGRRILVDCGLYQGIKNERERNWAPLPVPAESLDAVILTHAHIDHSGYLPALVRQGFDGPVYCSEGTRDLCKVLLPDAGFLQEEDARYANKKGFSKHQPAMPLYTEEDAYRSLKLFQPLDWNKQHELMGGLILRLRRAGHIIGAGSLELFNGKHVLSFSGDLGRSEDPIMYPPEPMPRADWLVLESTYGNRLHSNEDPLPELEKIINQTTSKGGTVLIPAFAVGRVQLALHLIQQLKDSGRIRREIPVYLNSPMAQSATDLFFKHPDKHKLTREDCERIDAGTQYVRSVEDSIALNSQKFPSIIISASGMASGGRVVHHLNTLAPNHRNSIVFMGFQAPGTRGEKLISGAETIRVFGRDIPVRASVHKLDNLSAHGDYEDILSWLGKIKQPPKEILINHGTPESSDNLANHIRERFGWEARVPALNETVTIPDAL</sequence>
<accession>A0ABT0PCH2</accession>
<feature type="domain" description="Metallo-beta-lactamase" evidence="2">
    <location>
        <begin position="14"/>
        <end position="231"/>
    </location>
</feature>
<dbReference type="SUPFAM" id="SSF56281">
    <property type="entry name" value="Metallo-hydrolase/oxidoreductase"/>
    <property type="match status" value="1"/>
</dbReference>
<evidence type="ECO:0000259" key="2">
    <source>
        <dbReference type="SMART" id="SM00849"/>
    </source>
</evidence>
<dbReference type="InterPro" id="IPR001279">
    <property type="entry name" value="Metallo-B-lactamas"/>
</dbReference>
<dbReference type="RefSeq" id="WP_249697940.1">
    <property type="nucleotide sequence ID" value="NZ_JAMFLX010000004.1"/>
</dbReference>
<protein>
    <submittedName>
        <fullName evidence="4">MBL fold metallo-hydrolase</fullName>
    </submittedName>
</protein>
<dbReference type="InterPro" id="IPR036866">
    <property type="entry name" value="RibonucZ/Hydroxyglut_hydro"/>
</dbReference>
<dbReference type="PANTHER" id="PTHR11203:SF37">
    <property type="entry name" value="INTEGRATOR COMPLEX SUBUNIT 11"/>
    <property type="match status" value="1"/>
</dbReference>
<evidence type="ECO:0000256" key="1">
    <source>
        <dbReference type="ARBA" id="ARBA00022801"/>
    </source>
</evidence>
<dbReference type="InterPro" id="IPR022712">
    <property type="entry name" value="Beta_Casp"/>
</dbReference>
<comment type="caution">
    <text evidence="4">The sequence shown here is derived from an EMBL/GenBank/DDBJ whole genome shotgun (WGS) entry which is preliminary data.</text>
</comment>
<gene>
    <name evidence="4" type="ORF">M3P05_03870</name>
</gene>
<dbReference type="Pfam" id="PF07521">
    <property type="entry name" value="RMMBL"/>
    <property type="match status" value="1"/>
</dbReference>
<proteinExistence type="predicted"/>
<evidence type="ECO:0000313" key="4">
    <source>
        <dbReference type="EMBL" id="MCL6269079.1"/>
    </source>
</evidence>